<reference evidence="2 3" key="1">
    <citation type="submission" date="2016-11" db="EMBL/GenBank/DDBJ databases">
        <authorList>
            <person name="Jaros S."/>
            <person name="Januszkiewicz K."/>
            <person name="Wedrychowicz H."/>
        </authorList>
    </citation>
    <scope>NUCLEOTIDE SEQUENCE [LARGE SCALE GENOMIC DNA]</scope>
    <source>
        <strain evidence="2 3">DSM 4740</strain>
    </source>
</reference>
<dbReference type="InterPro" id="IPR000594">
    <property type="entry name" value="ThiF_NAD_FAD-bd"/>
</dbReference>
<dbReference type="InterPro" id="IPR045886">
    <property type="entry name" value="ThiF/MoeB/HesA"/>
</dbReference>
<dbReference type="STRING" id="44933.SAMN05660971_01358"/>
<dbReference type="GO" id="GO:0061504">
    <property type="term" value="P:cyclic threonylcarbamoyladenosine biosynthetic process"/>
    <property type="evidence" value="ECO:0007669"/>
    <property type="project" value="TreeGrafter"/>
</dbReference>
<proteinExistence type="predicted"/>
<organism evidence="2 3">
    <name type="scientific">Halomonas cupida</name>
    <dbReference type="NCBI Taxonomy" id="44933"/>
    <lineage>
        <taxon>Bacteria</taxon>
        <taxon>Pseudomonadati</taxon>
        <taxon>Pseudomonadota</taxon>
        <taxon>Gammaproteobacteria</taxon>
        <taxon>Oceanospirillales</taxon>
        <taxon>Halomonadaceae</taxon>
        <taxon>Halomonas</taxon>
    </lineage>
</organism>
<dbReference type="CDD" id="cd01483">
    <property type="entry name" value="E1_enzyme_family"/>
    <property type="match status" value="1"/>
</dbReference>
<sequence length="560" mass="61938">MSLDLSFLCEEFPELQLSALHRGGGVTAYQLWLPSFQDGREFKWAELRLPKGFPEYGKAFIQLSPDSVLRIPHLDRAGVLCIEGDPGPGLGYSPEDRIKFVLHGYMEQFLKPWLNGDLDGDFENEALNYWAIEVAKSRSNTDAVRGVWTVDSPPTKARVRSGLLLIPNRVIIAADEKLRITNRLVQSMGPAAKQRVRVLVADIPISHAFTPSTWPRSMSDLERILQGRLPSGEYSRLQHSRSRRGRGIYRVVLLRNTEVAFAYLLPGGPPTVLDVYRGKKASPSLHKPLPLMTSRLDPDWTVGRDQHPEISGRQAKHVLVLGCGALGSPVVDHIAKAGVGRISVVDADTMSSANIGRHLLGADSIGQNKVDAIAQRINSAYPATEVTPYAMSTADWLKKNTLVDVDVVIDLTGEPDVRVQIEQVRLSYPRPLLIGWMEPYVAAAHACMLAAGHKWLKGAQDPLSCLEAVVWPNEVIRQEPGCSSRFQSYTAAAAEHAVALVAECALEMIDNSVAVTFDSTVRSWVRGQRFLDKHWPGLTHKEWAKAACVHDGLILNRQFP</sequence>
<dbReference type="GO" id="GO:0008641">
    <property type="term" value="F:ubiquitin-like modifier activating enzyme activity"/>
    <property type="evidence" value="ECO:0007669"/>
    <property type="project" value="InterPro"/>
</dbReference>
<dbReference type="PANTHER" id="PTHR43267">
    <property type="entry name" value="TRNA THREONYLCARBAMOYLADENOSINE DEHYDRATASE"/>
    <property type="match status" value="1"/>
</dbReference>
<accession>A0A1M7DIZ9</accession>
<dbReference type="PANTHER" id="PTHR43267:SF1">
    <property type="entry name" value="TRNA THREONYLCARBAMOYLADENOSINE DEHYDRATASE"/>
    <property type="match status" value="1"/>
</dbReference>
<dbReference type="GO" id="GO:0061503">
    <property type="term" value="F:tRNA threonylcarbamoyladenosine dehydratase"/>
    <property type="evidence" value="ECO:0007669"/>
    <property type="project" value="TreeGrafter"/>
</dbReference>
<evidence type="ECO:0000313" key="3">
    <source>
        <dbReference type="Proteomes" id="UP000184123"/>
    </source>
</evidence>
<dbReference type="Pfam" id="PF00899">
    <property type="entry name" value="ThiF"/>
    <property type="match status" value="1"/>
</dbReference>
<dbReference type="Gene3D" id="3.40.50.720">
    <property type="entry name" value="NAD(P)-binding Rossmann-like Domain"/>
    <property type="match status" value="1"/>
</dbReference>
<evidence type="ECO:0000313" key="2">
    <source>
        <dbReference type="EMBL" id="SHL79484.1"/>
    </source>
</evidence>
<dbReference type="SUPFAM" id="SSF69572">
    <property type="entry name" value="Activating enzymes of the ubiquitin-like proteins"/>
    <property type="match status" value="1"/>
</dbReference>
<dbReference type="AlphaFoldDB" id="A0A1M7DIZ9"/>
<dbReference type="InterPro" id="IPR035985">
    <property type="entry name" value="Ubiquitin-activating_enz"/>
</dbReference>
<evidence type="ECO:0000259" key="1">
    <source>
        <dbReference type="Pfam" id="PF00899"/>
    </source>
</evidence>
<name>A0A1M7DIZ9_9GAMM</name>
<dbReference type="Proteomes" id="UP000184123">
    <property type="component" value="Unassembled WGS sequence"/>
</dbReference>
<protein>
    <submittedName>
        <fullName evidence="2">ThiF family protein</fullName>
    </submittedName>
</protein>
<feature type="domain" description="THIF-type NAD/FAD binding fold" evidence="1">
    <location>
        <begin position="316"/>
        <end position="435"/>
    </location>
</feature>
<dbReference type="RefSeq" id="WP_200802155.1">
    <property type="nucleotide sequence ID" value="NZ_BJXU01000034.1"/>
</dbReference>
<gene>
    <name evidence="2" type="ORF">SAMN05660971_01358</name>
</gene>
<dbReference type="EMBL" id="FRCA01000003">
    <property type="protein sequence ID" value="SHL79484.1"/>
    <property type="molecule type" value="Genomic_DNA"/>
</dbReference>